<proteinExistence type="predicted"/>
<evidence type="ECO:0000313" key="2">
    <source>
        <dbReference type="EMBL" id="GFA06478.1"/>
    </source>
</evidence>
<reference evidence="2" key="1">
    <citation type="journal article" date="2019" name="Sci. Rep.">
        <title>Draft genome of Tanacetum cinerariifolium, the natural source of mosquito coil.</title>
        <authorList>
            <person name="Yamashiro T."/>
            <person name="Shiraishi A."/>
            <person name="Satake H."/>
            <person name="Nakayama K."/>
        </authorList>
    </citation>
    <scope>NUCLEOTIDE SEQUENCE</scope>
</reference>
<dbReference type="PANTHER" id="PTHR11439:SF509">
    <property type="entry name" value="RNA-DIRECTED DNA POLYMERASE"/>
    <property type="match status" value="1"/>
</dbReference>
<dbReference type="PANTHER" id="PTHR11439">
    <property type="entry name" value="GAG-POL-RELATED RETROTRANSPOSON"/>
    <property type="match status" value="1"/>
</dbReference>
<dbReference type="AlphaFoldDB" id="A0A699J2F6"/>
<feature type="domain" description="Retroviral polymerase SH3-like" evidence="1">
    <location>
        <begin position="185"/>
        <end position="230"/>
    </location>
</feature>
<feature type="non-terminal residue" evidence="2">
    <location>
        <position position="615"/>
    </location>
</feature>
<dbReference type="Pfam" id="PF25597">
    <property type="entry name" value="SH3_retrovirus"/>
    <property type="match status" value="1"/>
</dbReference>
<gene>
    <name evidence="2" type="ORF">Tci_578450</name>
</gene>
<sequence length="615" mass="69995">MWRVKQVKQTWKPTCKIFTIVGRHWKPNGRTFLLGGQCPLVRPTALTSDTMLAKPQAHNIPVEFNLVFTNQQDPNCSSKHMTGDCSRLKNFVKKFIETVGFGNDHFGAIMGYEDYVLGDSVISRVYYMEGLGHNLFSVGQFCDFDLEVTFRKHTSFVRDLDGVNLIKGSHGLNLYTISVKDMMSEDLGKLKAKADIGLFVGYALNKKGYRIYNKCTRQIMETVHVTFDELTGQTVPVQTSPGPAPNLLMPGPISLVLVPNPAPAIPYVPPTNNELQGTSIADSNQSTQPHEHLRKLTDPHSINNIIRNPSRPVSTRKQLAIDALWCFYNSVLSKVEPKNFKSIVTEDCWFEAMQEEIHEFDRLRVCELVPPPNCAMIIALKWIYNVKLDEYGDVLKNKARLVAKGYSQRRVSILKNPFHQFLDLKLSESSLPMLPAKTLWVLFDPDRPNHDYRLKKALYGLKQTPREWYDILSRDCDHFSKEMSSKFQMSMMGQMSFFLDTPMVERSKLDEDLFGISVNQTRYHSMVGSLMYLTSSRPDLVFAVCMCARYQSKPAKKHLETVKPVFWYLQGTINMGLWYLKDTAIALTTYVDADHAGCQDTRRSTSGSAQFLGDN</sequence>
<organism evidence="2">
    <name type="scientific">Tanacetum cinerariifolium</name>
    <name type="common">Dalmatian daisy</name>
    <name type="synonym">Chrysanthemum cinerariifolium</name>
    <dbReference type="NCBI Taxonomy" id="118510"/>
    <lineage>
        <taxon>Eukaryota</taxon>
        <taxon>Viridiplantae</taxon>
        <taxon>Streptophyta</taxon>
        <taxon>Embryophyta</taxon>
        <taxon>Tracheophyta</taxon>
        <taxon>Spermatophyta</taxon>
        <taxon>Magnoliopsida</taxon>
        <taxon>eudicotyledons</taxon>
        <taxon>Gunneridae</taxon>
        <taxon>Pentapetalae</taxon>
        <taxon>asterids</taxon>
        <taxon>campanulids</taxon>
        <taxon>Asterales</taxon>
        <taxon>Asteraceae</taxon>
        <taxon>Asteroideae</taxon>
        <taxon>Anthemideae</taxon>
        <taxon>Anthemidinae</taxon>
        <taxon>Tanacetum</taxon>
    </lineage>
</organism>
<comment type="caution">
    <text evidence="2">The sequence shown here is derived from an EMBL/GenBank/DDBJ whole genome shotgun (WGS) entry which is preliminary data.</text>
</comment>
<dbReference type="EMBL" id="BKCJ010363484">
    <property type="protein sequence ID" value="GFA06478.1"/>
    <property type="molecule type" value="Genomic_DNA"/>
</dbReference>
<accession>A0A699J2F6</accession>
<dbReference type="InterPro" id="IPR057670">
    <property type="entry name" value="SH3_retrovirus"/>
</dbReference>
<protein>
    <recommendedName>
        <fullName evidence="1">Retroviral polymerase SH3-like domain-containing protein</fullName>
    </recommendedName>
</protein>
<name>A0A699J2F6_TANCI</name>
<evidence type="ECO:0000259" key="1">
    <source>
        <dbReference type="Pfam" id="PF25597"/>
    </source>
</evidence>